<dbReference type="Proteomes" id="UP000252405">
    <property type="component" value="Unassembled WGS sequence"/>
</dbReference>
<gene>
    <name evidence="2" type="ORF">DU505_07225</name>
</gene>
<dbReference type="PANTHER" id="PTHR46246">
    <property type="entry name" value="GUANOSINE-3',5'-BIS(DIPHOSPHATE) 3'-PYROPHOSPHOHYDROLASE MESH1"/>
    <property type="match status" value="1"/>
</dbReference>
<proteinExistence type="predicted"/>
<dbReference type="OrthoDB" id="9802385at2"/>
<protein>
    <submittedName>
        <fullName evidence="2">HD domain-containing protein</fullName>
    </submittedName>
</protein>
<dbReference type="SMART" id="SM00471">
    <property type="entry name" value="HDc"/>
    <property type="match status" value="1"/>
</dbReference>
<accession>A0A368TZM9</accession>
<dbReference type="EMBL" id="QPII01000004">
    <property type="protein sequence ID" value="RCV90041.1"/>
    <property type="molecule type" value="Genomic_DNA"/>
</dbReference>
<comment type="caution">
    <text evidence="2">The sequence shown here is derived from an EMBL/GenBank/DDBJ whole genome shotgun (WGS) entry which is preliminary data.</text>
</comment>
<dbReference type="PANTHER" id="PTHR46246:SF1">
    <property type="entry name" value="GUANOSINE-3',5'-BIS(DIPHOSPHATE) 3'-PYROPHOSPHOHYDROLASE MESH1"/>
    <property type="match status" value="1"/>
</dbReference>
<feature type="domain" description="HD/PDEase" evidence="1">
    <location>
        <begin position="26"/>
        <end position="137"/>
    </location>
</feature>
<dbReference type="Pfam" id="PF13328">
    <property type="entry name" value="HD_4"/>
    <property type="match status" value="1"/>
</dbReference>
<keyword evidence="3" id="KW-1185">Reference proteome</keyword>
<dbReference type="InterPro" id="IPR052194">
    <property type="entry name" value="MESH1"/>
</dbReference>
<dbReference type="SUPFAM" id="SSF109604">
    <property type="entry name" value="HD-domain/PDEase-like"/>
    <property type="match status" value="1"/>
</dbReference>
<dbReference type="RefSeq" id="WP_114478555.1">
    <property type="nucleotide sequence ID" value="NZ_QPII01000004.1"/>
</dbReference>
<evidence type="ECO:0000313" key="2">
    <source>
        <dbReference type="EMBL" id="RCV90041.1"/>
    </source>
</evidence>
<sequence length="180" mass="20238">MDDIAERAALFSRAAHQAVGQRRKYSGEPYWHHPVAVAEMVSAVETATPEMIAAALLHDVLEDTDVTPMDIEECFGQRVAILIQELTDQFIDPEIGNRTHRKALERDRLAEISPEAQTIKYADLIDNTVSIVARDRGFARVYLAEKRQLLEVMTGGDQELRRKAWSVLIEGEAKVRGVVK</sequence>
<evidence type="ECO:0000259" key="1">
    <source>
        <dbReference type="SMART" id="SM00471"/>
    </source>
</evidence>
<dbReference type="GO" id="GO:0008893">
    <property type="term" value="F:guanosine-3',5'-bis(diphosphate) 3'-diphosphatase activity"/>
    <property type="evidence" value="ECO:0007669"/>
    <property type="project" value="TreeGrafter"/>
</dbReference>
<dbReference type="Gene3D" id="1.10.3210.10">
    <property type="entry name" value="Hypothetical protein af1432"/>
    <property type="match status" value="1"/>
</dbReference>
<name>A0A368TZM9_9GAMM</name>
<dbReference type="AlphaFoldDB" id="A0A368TZM9"/>
<reference evidence="2 3" key="1">
    <citation type="submission" date="2018-07" db="EMBL/GenBank/DDBJ databases">
        <title>Halomonas montanilacus sp. nov., isolated from Lake Pengyan on Tibetan Plateau.</title>
        <authorList>
            <person name="Lu H."/>
            <person name="Xing P."/>
            <person name="Wu Q."/>
        </authorList>
    </citation>
    <scope>NUCLEOTIDE SEQUENCE [LARGE SCALE GENOMIC DNA]</scope>
    <source>
        <strain evidence="2 3">PYC7W</strain>
    </source>
</reference>
<evidence type="ECO:0000313" key="3">
    <source>
        <dbReference type="Proteomes" id="UP000252405"/>
    </source>
</evidence>
<dbReference type="CDD" id="cd00077">
    <property type="entry name" value="HDc"/>
    <property type="match status" value="1"/>
</dbReference>
<dbReference type="InterPro" id="IPR003607">
    <property type="entry name" value="HD/PDEase_dom"/>
</dbReference>
<organism evidence="2 3">
    <name type="scientific">Billgrantia montanilacus</name>
    <dbReference type="NCBI Taxonomy" id="2282305"/>
    <lineage>
        <taxon>Bacteria</taxon>
        <taxon>Pseudomonadati</taxon>
        <taxon>Pseudomonadota</taxon>
        <taxon>Gammaproteobacteria</taxon>
        <taxon>Oceanospirillales</taxon>
        <taxon>Halomonadaceae</taxon>
        <taxon>Billgrantia</taxon>
    </lineage>
</organism>